<proteinExistence type="predicted"/>
<reference evidence="1 2" key="1">
    <citation type="submission" date="2018-03" db="EMBL/GenBank/DDBJ databases">
        <title>Characteristics and genome of n-alkane degrading marine bacteria Gordonia iterans isolated from crude oil contaminated in Tae-an, South Korea.</title>
        <authorList>
            <person name="Lee S.-S."/>
            <person name="Kim H."/>
        </authorList>
    </citation>
    <scope>NUCLEOTIDE SEQUENCE [LARGE SCALE GENOMIC DNA]</scope>
    <source>
        <strain evidence="1 2">Co17</strain>
    </source>
</reference>
<dbReference type="AlphaFoldDB" id="A0A2S0KJZ6"/>
<evidence type="ECO:0000313" key="2">
    <source>
        <dbReference type="Proteomes" id="UP000239814"/>
    </source>
</evidence>
<dbReference type="Pfam" id="PF11228">
    <property type="entry name" value="DUF3027"/>
    <property type="match status" value="1"/>
</dbReference>
<dbReference type="OrthoDB" id="3210158at2"/>
<dbReference type="InterPro" id="IPR021391">
    <property type="entry name" value="DUF3027"/>
</dbReference>
<dbReference type="KEGG" id="git:C6V83_04740"/>
<dbReference type="EMBL" id="CP027433">
    <property type="protein sequence ID" value="AVM02018.1"/>
    <property type="molecule type" value="Genomic_DNA"/>
</dbReference>
<sequence length="267" mass="27756">MHTERVNAAVQTDRAAQTELLEQAEQIARDALVAEGEDPGAHLGARSEGEWAVAHYFAAQVPGYVGWQWCVVLAGAPGADGPTVSEVALLPGDGALLAPAWVPWTDRIAQGDLGPGDLLASPPDDPRLVPGHIDTLDVDPIDRDQVGQVFGEIGLGRDRLLSYEGRAQAAQRWYDGEYGPDSPMARSARHTCASCGFYLPLAGALHGAFGVCANEFAADGHVVSAGYGCGAHADTPMPPGGEGSPAYDAYDDGAVEIVQNDAAASVS</sequence>
<dbReference type="RefSeq" id="WP_105943721.1">
    <property type="nucleotide sequence ID" value="NZ_CP027433.1"/>
</dbReference>
<protein>
    <submittedName>
        <fullName evidence="1">DUF3027 domain-containing protein</fullName>
    </submittedName>
</protein>
<keyword evidence="2" id="KW-1185">Reference proteome</keyword>
<evidence type="ECO:0000313" key="1">
    <source>
        <dbReference type="EMBL" id="AVM02018.1"/>
    </source>
</evidence>
<gene>
    <name evidence="1" type="ORF">C6V83_04740</name>
</gene>
<name>A0A2S0KJZ6_9ACTN</name>
<organism evidence="1 2">
    <name type="scientific">Gordonia iterans</name>
    <dbReference type="NCBI Taxonomy" id="1004901"/>
    <lineage>
        <taxon>Bacteria</taxon>
        <taxon>Bacillati</taxon>
        <taxon>Actinomycetota</taxon>
        <taxon>Actinomycetes</taxon>
        <taxon>Mycobacteriales</taxon>
        <taxon>Gordoniaceae</taxon>
        <taxon>Gordonia</taxon>
    </lineage>
</organism>
<dbReference type="Proteomes" id="UP000239814">
    <property type="component" value="Chromosome"/>
</dbReference>
<accession>A0A2S0KJZ6</accession>